<name>A0A2D1U6X8_9SPHI</name>
<accession>A0A2D1U6X8</accession>
<proteinExistence type="predicted"/>
<evidence type="ECO:0000313" key="1">
    <source>
        <dbReference type="EMBL" id="ATP57347.1"/>
    </source>
</evidence>
<organism evidence="1 2">
    <name type="scientific">Pedobacter ginsengisoli</name>
    <dbReference type="NCBI Taxonomy" id="363852"/>
    <lineage>
        <taxon>Bacteria</taxon>
        <taxon>Pseudomonadati</taxon>
        <taxon>Bacteroidota</taxon>
        <taxon>Sphingobacteriia</taxon>
        <taxon>Sphingobacteriales</taxon>
        <taxon>Sphingobacteriaceae</taxon>
        <taxon>Pedobacter</taxon>
    </lineage>
</organism>
<sequence length="178" mass="19895">MLTFCLLTVAAAGQTSPVSEKVNVVYGNDVKKFHTNVQPRYFLDSTLVGTCLPLFSMSEIKDVKVNSDSKFGEVYVATKNPGLFRFMTLEEIRNKYVKSPARATLYVIDNNLLKGNVTNLKIDENYILNINILSESDFGSLKGAVKDMDIIKITTKSEENLERANQIYIRGTELQAGL</sequence>
<dbReference type="Proteomes" id="UP000223749">
    <property type="component" value="Chromosome"/>
</dbReference>
<evidence type="ECO:0000313" key="2">
    <source>
        <dbReference type="Proteomes" id="UP000223749"/>
    </source>
</evidence>
<gene>
    <name evidence="1" type="ORF">CPT03_13120</name>
</gene>
<dbReference type="KEGG" id="pgs:CPT03_13120"/>
<protein>
    <submittedName>
        <fullName evidence="1">Uncharacterized protein</fullName>
    </submittedName>
</protein>
<keyword evidence="2" id="KW-1185">Reference proteome</keyword>
<dbReference type="AlphaFoldDB" id="A0A2D1U6X8"/>
<reference evidence="1 2" key="1">
    <citation type="submission" date="2017-10" db="EMBL/GenBank/DDBJ databases">
        <title>Whole genome of Pedobacter ginsengisoli T01R-27 isolated from tomato rhizosphere.</title>
        <authorList>
            <person name="Weon H.-Y."/>
            <person name="Lee S.A."/>
            <person name="Sang M.K."/>
            <person name="Song J."/>
        </authorList>
    </citation>
    <scope>NUCLEOTIDE SEQUENCE [LARGE SCALE GENOMIC DNA]</scope>
    <source>
        <strain evidence="1 2">T01R-27</strain>
    </source>
</reference>
<dbReference type="EMBL" id="CP024091">
    <property type="protein sequence ID" value="ATP57347.1"/>
    <property type="molecule type" value="Genomic_DNA"/>
</dbReference>